<comment type="subunit">
    <text evidence="12">Monomer. Interacts with DnaB.</text>
</comment>
<dbReference type="Proteomes" id="UP001082899">
    <property type="component" value="Unassembled WGS sequence"/>
</dbReference>
<comment type="caution">
    <text evidence="15">The sequence shown here is derived from an EMBL/GenBank/DDBJ whole genome shotgun (WGS) entry which is preliminary data.</text>
</comment>
<keyword evidence="8 12" id="KW-0862">Zinc</keyword>
<feature type="zinc finger region" description="CHC2-type" evidence="12">
    <location>
        <begin position="37"/>
        <end position="61"/>
    </location>
</feature>
<dbReference type="SMART" id="SM00400">
    <property type="entry name" value="ZnF_CHCC"/>
    <property type="match status" value="1"/>
</dbReference>
<keyword evidence="11 12" id="KW-0804">Transcription</keyword>
<keyword evidence="6 12" id="KW-0479">Metal-binding</keyword>
<dbReference type="Pfam" id="PF10410">
    <property type="entry name" value="DnaB_bind"/>
    <property type="match status" value="1"/>
</dbReference>
<dbReference type="Pfam" id="PF13155">
    <property type="entry name" value="Toprim_2"/>
    <property type="match status" value="1"/>
</dbReference>
<dbReference type="Gene3D" id="1.20.50.20">
    <property type="entry name" value="DnaG, RNA polymerase domain, helical bundle"/>
    <property type="match status" value="1"/>
</dbReference>
<evidence type="ECO:0000256" key="5">
    <source>
        <dbReference type="ARBA" id="ARBA00022705"/>
    </source>
</evidence>
<sequence length="635" mass="69916">MIPHSFLQDLLDRVDIVEVVGRYVQLKKAGANFSGLCPFHNEKSPSFTVSPTKQFYHCFGCGAHGTAIGFLMEHAGLPFPEAVNDLAQGAGLTVPHEPGPGQMGRRAFAGEGGAPRADGHAAATKRAVDVMQTACDYYRRQLRESPTAIAYLKRRGLTGPVAARFGLGFAPDGWQNLETAFDDYRDDVLVETGLVIVSEKQDAQGKERRYDRFRERVMFPIRNARGHVIGFGGRILDSGEPKYLNSPETSLFSKGNELYGLFEARLAIREQGFALVVEGYMDVVALAQLGFPNAVATLGTACTPVHVQKLVRQTERIVFSFDGDAAGRRAARRALEASLPHAADNREIAFLFLPSEHDPDSFIRERGTEAFAAAVAQATPLSEFLIAEALAGKELERPEGRAKALFDAKPLLQALPPNALRVQILHEIADRLKVSTGEVAALCAVDERAVAPRRQAAPVSERRRVTGSERRALRNLVMHPRLALRLDAAALQVIAECAHHRPLFEEVVAHARELGERAEFRLLSDVLRNSENVSTYEEIFREILVYDENVRDLLMAEEGADAGGRGATMAEHRRELEDLAFQEIDASLAKMRYDGLCERLDQLCKQAKLTPEQSLEVAGLSRQVAELKHSAIAKQ</sequence>
<dbReference type="Gene3D" id="3.90.980.10">
    <property type="entry name" value="DNA primase, catalytic core, N-terminal domain"/>
    <property type="match status" value="1"/>
</dbReference>
<reference evidence="15" key="1">
    <citation type="submission" date="2022-11" db="EMBL/GenBank/DDBJ databases">
        <title>Robbsia betulipollinis sp. nov., isolated from pollen of birch (Betula pendula).</title>
        <authorList>
            <person name="Shi H."/>
            <person name="Ambika Manirajan B."/>
            <person name="Ratering S."/>
            <person name="Geissler-Plaum R."/>
            <person name="Schnell S."/>
        </authorList>
    </citation>
    <scope>NUCLEOTIDE SEQUENCE</scope>
    <source>
        <strain evidence="15">Bb-Pol-6</strain>
    </source>
</reference>
<dbReference type="InterPro" id="IPR013173">
    <property type="entry name" value="DNA_primase_DnaG_DnaB-bd_dom"/>
</dbReference>
<dbReference type="InterPro" id="IPR036977">
    <property type="entry name" value="DNA_primase_Znf_CHC2"/>
</dbReference>
<keyword evidence="10 12" id="KW-0238">DNA-binding</keyword>
<evidence type="ECO:0000256" key="9">
    <source>
        <dbReference type="ARBA" id="ARBA00022842"/>
    </source>
</evidence>
<dbReference type="CDD" id="cd03364">
    <property type="entry name" value="TOPRIM_DnaG_primases"/>
    <property type="match status" value="1"/>
</dbReference>
<name>A0ABT3ZMB5_9BURK</name>
<dbReference type="SMART" id="SM00493">
    <property type="entry name" value="TOPRIM"/>
    <property type="match status" value="1"/>
</dbReference>
<keyword evidence="2 12" id="KW-0639">Primosome</keyword>
<dbReference type="Gene3D" id="3.90.580.10">
    <property type="entry name" value="Zinc finger, CHC2-type domain"/>
    <property type="match status" value="1"/>
</dbReference>
<accession>A0ABT3ZMB5</accession>
<comment type="domain">
    <text evidence="12">Contains an N-terminal zinc-binding domain, a central core domain that contains the primase activity, and a C-terminal DnaB-binding domain.</text>
</comment>
<evidence type="ECO:0000256" key="10">
    <source>
        <dbReference type="ARBA" id="ARBA00023125"/>
    </source>
</evidence>
<dbReference type="Gene3D" id="3.40.1360.10">
    <property type="match status" value="1"/>
</dbReference>
<keyword evidence="16" id="KW-1185">Reference proteome</keyword>
<dbReference type="SMART" id="SM00766">
    <property type="entry name" value="DnaG_DnaB_bind"/>
    <property type="match status" value="1"/>
</dbReference>
<protein>
    <recommendedName>
        <fullName evidence="12 13">DNA primase</fullName>
        <ecNumber evidence="12">2.7.7.101</ecNumber>
    </recommendedName>
</protein>
<keyword evidence="9" id="KW-0460">Magnesium</keyword>
<comment type="cofactor">
    <cofactor evidence="12 13">
        <name>Zn(2+)</name>
        <dbReference type="ChEBI" id="CHEBI:29105"/>
    </cofactor>
    <text evidence="12 13">Binds 1 zinc ion per monomer.</text>
</comment>
<evidence type="ECO:0000256" key="6">
    <source>
        <dbReference type="ARBA" id="ARBA00022723"/>
    </source>
</evidence>
<evidence type="ECO:0000256" key="7">
    <source>
        <dbReference type="ARBA" id="ARBA00022771"/>
    </source>
</evidence>
<dbReference type="PANTHER" id="PTHR30313:SF2">
    <property type="entry name" value="DNA PRIMASE"/>
    <property type="match status" value="1"/>
</dbReference>
<organism evidence="15 16">
    <name type="scientific">Robbsia betulipollinis</name>
    <dbReference type="NCBI Taxonomy" id="2981849"/>
    <lineage>
        <taxon>Bacteria</taxon>
        <taxon>Pseudomonadati</taxon>
        <taxon>Pseudomonadota</taxon>
        <taxon>Betaproteobacteria</taxon>
        <taxon>Burkholderiales</taxon>
        <taxon>Burkholderiaceae</taxon>
        <taxon>Robbsia</taxon>
    </lineage>
</organism>
<comment type="catalytic activity">
    <reaction evidence="12">
        <text>ssDNA + n NTP = ssDNA/pppN(pN)n-1 hybrid + (n-1) diphosphate.</text>
        <dbReference type="EC" id="2.7.7.101"/>
    </reaction>
</comment>
<dbReference type="PANTHER" id="PTHR30313">
    <property type="entry name" value="DNA PRIMASE"/>
    <property type="match status" value="1"/>
</dbReference>
<dbReference type="SUPFAM" id="SSF56731">
    <property type="entry name" value="DNA primase core"/>
    <property type="match status" value="1"/>
</dbReference>
<feature type="domain" description="Toprim" evidence="14">
    <location>
        <begin position="272"/>
        <end position="354"/>
    </location>
</feature>
<evidence type="ECO:0000256" key="3">
    <source>
        <dbReference type="ARBA" id="ARBA00022679"/>
    </source>
</evidence>
<dbReference type="PIRSF" id="PIRSF002811">
    <property type="entry name" value="DnaG"/>
    <property type="match status" value="1"/>
</dbReference>
<dbReference type="InterPro" id="IPR030846">
    <property type="entry name" value="DnaG_bac"/>
</dbReference>
<keyword evidence="3 12" id="KW-0808">Transferase</keyword>
<evidence type="ECO:0000256" key="8">
    <source>
        <dbReference type="ARBA" id="ARBA00022833"/>
    </source>
</evidence>
<dbReference type="PROSITE" id="PS50880">
    <property type="entry name" value="TOPRIM"/>
    <property type="match status" value="1"/>
</dbReference>
<dbReference type="EC" id="2.7.7.101" evidence="12"/>
<evidence type="ECO:0000256" key="2">
    <source>
        <dbReference type="ARBA" id="ARBA00022515"/>
    </source>
</evidence>
<gene>
    <name evidence="12 15" type="primary">dnaG</name>
    <name evidence="15" type="ORF">OVY01_10720</name>
</gene>
<evidence type="ECO:0000259" key="14">
    <source>
        <dbReference type="PROSITE" id="PS50880"/>
    </source>
</evidence>
<keyword evidence="1 12" id="KW-0240">DNA-directed RNA polymerase</keyword>
<dbReference type="Pfam" id="PF08275">
    <property type="entry name" value="DNAG_N"/>
    <property type="match status" value="1"/>
</dbReference>
<dbReference type="NCBIfam" id="TIGR01391">
    <property type="entry name" value="dnaG"/>
    <property type="match status" value="1"/>
</dbReference>
<dbReference type="InterPro" id="IPR019475">
    <property type="entry name" value="DNA_primase_DnaB-bd"/>
</dbReference>
<evidence type="ECO:0000313" key="16">
    <source>
        <dbReference type="Proteomes" id="UP001082899"/>
    </source>
</evidence>
<evidence type="ECO:0000256" key="13">
    <source>
        <dbReference type="PIRNR" id="PIRNR002811"/>
    </source>
</evidence>
<dbReference type="Pfam" id="PF01807">
    <property type="entry name" value="Zn_ribbon_DnaG"/>
    <property type="match status" value="1"/>
</dbReference>
<comment type="similarity">
    <text evidence="12 13">Belongs to the DnaG primase family.</text>
</comment>
<evidence type="ECO:0000256" key="12">
    <source>
        <dbReference type="HAMAP-Rule" id="MF_00974"/>
    </source>
</evidence>
<evidence type="ECO:0000256" key="1">
    <source>
        <dbReference type="ARBA" id="ARBA00022478"/>
    </source>
</evidence>
<dbReference type="InterPro" id="IPR006295">
    <property type="entry name" value="DNA_primase_DnaG"/>
</dbReference>
<keyword evidence="4 12" id="KW-0548">Nucleotidyltransferase</keyword>
<evidence type="ECO:0000313" key="15">
    <source>
        <dbReference type="EMBL" id="MCY0387698.1"/>
    </source>
</evidence>
<evidence type="ECO:0000256" key="4">
    <source>
        <dbReference type="ARBA" id="ARBA00022695"/>
    </source>
</evidence>
<evidence type="ECO:0000256" key="11">
    <source>
        <dbReference type="ARBA" id="ARBA00023163"/>
    </source>
</evidence>
<dbReference type="InterPro" id="IPR037068">
    <property type="entry name" value="DNA_primase_core_N_sf"/>
</dbReference>
<dbReference type="InterPro" id="IPR050219">
    <property type="entry name" value="DnaG_primase"/>
</dbReference>
<dbReference type="HAMAP" id="MF_00974">
    <property type="entry name" value="DNA_primase_DnaG"/>
    <property type="match status" value="1"/>
</dbReference>
<keyword evidence="5 12" id="KW-0235">DNA replication</keyword>
<comment type="function">
    <text evidence="12 13">RNA polymerase that catalyzes the synthesis of short RNA molecules used as primers for DNA polymerase during DNA replication.</text>
</comment>
<dbReference type="RefSeq" id="WP_267847423.1">
    <property type="nucleotide sequence ID" value="NZ_JAPMXC010000001.1"/>
</dbReference>
<dbReference type="InterPro" id="IPR013264">
    <property type="entry name" value="DNAG_N"/>
</dbReference>
<dbReference type="InterPro" id="IPR034151">
    <property type="entry name" value="TOPRIM_DnaG_bac"/>
</dbReference>
<dbReference type="InterPro" id="IPR002694">
    <property type="entry name" value="Znf_CHC2"/>
</dbReference>
<dbReference type="EMBL" id="JAPMXC010000001">
    <property type="protein sequence ID" value="MCY0387698.1"/>
    <property type="molecule type" value="Genomic_DNA"/>
</dbReference>
<dbReference type="InterPro" id="IPR006171">
    <property type="entry name" value="TOPRIM_dom"/>
</dbReference>
<proteinExistence type="inferred from homology"/>
<dbReference type="SUPFAM" id="SSF57783">
    <property type="entry name" value="Zinc beta-ribbon"/>
    <property type="match status" value="1"/>
</dbReference>
<keyword evidence="7 12" id="KW-0863">Zinc-finger</keyword>